<feature type="transmembrane region" description="Helical" evidence="12">
    <location>
        <begin position="355"/>
        <end position="381"/>
    </location>
</feature>
<dbReference type="SMART" id="SM01381">
    <property type="entry name" value="7TM_GPCR_Srsx"/>
    <property type="match status" value="1"/>
</dbReference>
<evidence type="ECO:0000256" key="3">
    <source>
        <dbReference type="ARBA" id="ARBA00022475"/>
    </source>
</evidence>
<feature type="transmembrane region" description="Helical" evidence="12">
    <location>
        <begin position="605"/>
        <end position="625"/>
    </location>
</feature>
<dbReference type="Gene3D" id="1.20.1070.10">
    <property type="entry name" value="Rhodopsin 7-helix transmembrane proteins"/>
    <property type="match status" value="2"/>
</dbReference>
<keyword evidence="7 12" id="KW-0472">Membrane</keyword>
<evidence type="ECO:0000256" key="7">
    <source>
        <dbReference type="ARBA" id="ARBA00023136"/>
    </source>
</evidence>
<dbReference type="GO" id="GO:0071880">
    <property type="term" value="P:adenylate cyclase-activating adrenergic receptor signaling pathway"/>
    <property type="evidence" value="ECO:0007669"/>
    <property type="project" value="TreeGrafter"/>
</dbReference>
<proteinExistence type="evidence at transcript level"/>
<dbReference type="PANTHER" id="PTHR24248:SF66">
    <property type="entry name" value="OCTOPAMINE RECEPTOR BETA-3R"/>
    <property type="match status" value="1"/>
</dbReference>
<dbReference type="Pfam" id="PF00001">
    <property type="entry name" value="7tm_1"/>
    <property type="match status" value="1"/>
</dbReference>
<dbReference type="OMA" id="HQRLRIT"/>
<dbReference type="GO" id="GO:0004989">
    <property type="term" value="F:octopamine receptor activity"/>
    <property type="evidence" value="ECO:0007669"/>
    <property type="project" value="TreeGrafter"/>
</dbReference>
<dbReference type="OrthoDB" id="5957871at2759"/>
<feature type="transmembrane region" description="Helical" evidence="12">
    <location>
        <begin position="238"/>
        <end position="263"/>
    </location>
</feature>
<feature type="transmembrane region" description="Helical" evidence="12">
    <location>
        <begin position="275"/>
        <end position="293"/>
    </location>
</feature>
<feature type="compositionally biased region" description="Basic residues" evidence="11">
    <location>
        <begin position="449"/>
        <end position="464"/>
    </location>
</feature>
<comment type="similarity">
    <text evidence="2 10">Belongs to the G-protein coupled receptor 1 family.</text>
</comment>
<feature type="transmembrane region" description="Helical" evidence="12">
    <location>
        <begin position="313"/>
        <end position="334"/>
    </location>
</feature>
<feature type="region of interest" description="Disordered" evidence="11">
    <location>
        <begin position="446"/>
        <end position="508"/>
    </location>
</feature>
<keyword evidence="3" id="KW-1003">Cell membrane</keyword>
<organism evidence="14">
    <name type="scientific">Panonychus citri</name>
    <name type="common">Citrus red mite</name>
    <name type="synonym">Tetranychus citri</name>
    <dbReference type="NCBI Taxonomy" id="50023"/>
    <lineage>
        <taxon>Eukaryota</taxon>
        <taxon>Metazoa</taxon>
        <taxon>Ecdysozoa</taxon>
        <taxon>Arthropoda</taxon>
        <taxon>Chelicerata</taxon>
        <taxon>Arachnida</taxon>
        <taxon>Acari</taxon>
        <taxon>Acariformes</taxon>
        <taxon>Trombidiformes</taxon>
        <taxon>Prostigmata</taxon>
        <taxon>Eleutherengona</taxon>
        <taxon>Raphignathae</taxon>
        <taxon>Tetranychoidea</taxon>
        <taxon>Tetranychidae</taxon>
        <taxon>Panonychus</taxon>
    </lineage>
</organism>
<reference evidence="14" key="1">
    <citation type="submission" date="2020-01" db="EMBL/GenBank/DDBJ databases">
        <authorList>
            <person name="Ran C."/>
            <person name="Yu S."/>
        </authorList>
    </citation>
    <scope>NUCLEOTIDE SEQUENCE</scope>
    <source>
        <strain evidence="15">RR</strain>
        <strain evidence="14">SS</strain>
    </source>
</reference>
<name>A0A872TLK7_PANCT</name>
<dbReference type="PRINTS" id="PR01102">
    <property type="entry name" value="5HT6RECEPTR"/>
</dbReference>
<dbReference type="PROSITE" id="PS50262">
    <property type="entry name" value="G_PROTEIN_RECEP_F1_2"/>
    <property type="match status" value="1"/>
</dbReference>
<sequence length="719" mass="79530">MMITPSFDFYYNLSVIIWNPGYLLITSPPTTTIKRFLLNSIPSSSSSTTTIVSSLLILLPLTIKSPINQLQPKLIENHHQLILTQQQFTSSSLSPESSISVKKSLSSSYRERGNNHHHHHLHLHHHPETNLIDKISSISLLSNFSNFSLRWLTKPITIIMADYSSALSSVNAVAASAAMAAFTSSISSSFPGAGISNSNSIGNGSPITRVTSSVLNSSDSGYGSPSDTLITWQEVTILLLKIISCGSIILMAIFGNLLIIISVYRHQRLRITTNYFVVSLACADILVALFAMTFKASVAITGRWFLGKLVCDFWNSCDVLFSTASIMHLCCISVDRYYAIIKPLDYPMKITNRAVAIMLAVVWISSTLISFVPIFTGLYTTSEHMIYQQSHPDECSFKVNLPYSLISSSVSFWIPCTVMLFTYWRIYVEATKQEKMLYKHTQMIPKVQQTHHHHHHHHHHKHHYNTSSSHHSQQQQQLHTQTTNYSTGPSVGGGGTTNNNNTANNNNNKDNNIVTCGIGTNPCATTTTTAAAAAAVATTTTTATATTTLTNTNDTGNGSSSSGSHITVHAPPHRNSHGDDTESGQSTPTKRCINKMKREHKAAKTLGIIMGAFIACWLPFFVTYVTLSVCGDSCVDFPDIVVDTLFWVGYFNSAINPVIYAYFNREFREAFKETIQNVFCCCLQVECLQGPRNNSSIHFNCTYRSTQDIGLVENKYVKD</sequence>
<feature type="compositionally biased region" description="Low complexity" evidence="11">
    <location>
        <begin position="497"/>
        <end position="508"/>
    </location>
</feature>
<keyword evidence="8 10" id="KW-0675">Receptor</keyword>
<dbReference type="EMBL" id="MN928576">
    <property type="protein sequence ID" value="QOX58960.1"/>
    <property type="molecule type" value="mRNA"/>
</dbReference>
<feature type="transmembrane region" description="Helical" evidence="12">
    <location>
        <begin position="645"/>
        <end position="663"/>
    </location>
</feature>
<evidence type="ECO:0000256" key="1">
    <source>
        <dbReference type="ARBA" id="ARBA00004651"/>
    </source>
</evidence>
<dbReference type="RefSeq" id="XP_053214250.1">
    <property type="nucleotide sequence ID" value="XM_053358275.1"/>
</dbReference>
<evidence type="ECO:0000256" key="4">
    <source>
        <dbReference type="ARBA" id="ARBA00022692"/>
    </source>
</evidence>
<evidence type="ECO:0000256" key="10">
    <source>
        <dbReference type="RuleBase" id="RU000688"/>
    </source>
</evidence>
<evidence type="ECO:0000313" key="14">
    <source>
        <dbReference type="EMBL" id="QOX58959.1"/>
    </source>
</evidence>
<keyword evidence="9 10" id="KW-0807">Transducer</keyword>
<evidence type="ECO:0000256" key="2">
    <source>
        <dbReference type="ARBA" id="ARBA00010663"/>
    </source>
</evidence>
<keyword evidence="5 12" id="KW-1133">Transmembrane helix</keyword>
<feature type="domain" description="G-protein coupled receptors family 1 profile" evidence="13">
    <location>
        <begin position="255"/>
        <end position="660"/>
    </location>
</feature>
<evidence type="ECO:0000256" key="8">
    <source>
        <dbReference type="ARBA" id="ARBA00023170"/>
    </source>
</evidence>
<dbReference type="GO" id="GO:0005886">
    <property type="term" value="C:plasma membrane"/>
    <property type="evidence" value="ECO:0007669"/>
    <property type="project" value="UniProtKB-SubCell"/>
</dbReference>
<comment type="subcellular location">
    <subcellularLocation>
        <location evidence="1">Cell membrane</location>
        <topology evidence="1">Multi-pass membrane protein</topology>
    </subcellularLocation>
</comment>
<feature type="compositionally biased region" description="Low complexity" evidence="11">
    <location>
        <begin position="548"/>
        <end position="564"/>
    </location>
</feature>
<dbReference type="GeneID" id="128397537"/>
<dbReference type="PRINTS" id="PR00237">
    <property type="entry name" value="GPCRRHODOPSN"/>
</dbReference>
<dbReference type="AlphaFoldDB" id="A0A872TLK7"/>
<feature type="transmembrane region" description="Helical" evidence="12">
    <location>
        <begin position="401"/>
        <end position="426"/>
    </location>
</feature>
<dbReference type="PANTHER" id="PTHR24248">
    <property type="entry name" value="ADRENERGIC RECEPTOR-RELATED G-PROTEIN COUPLED RECEPTOR"/>
    <property type="match status" value="1"/>
</dbReference>
<keyword evidence="6 10" id="KW-0297">G-protein coupled receptor</keyword>
<feature type="compositionally biased region" description="Basic residues" evidence="11">
    <location>
        <begin position="115"/>
        <end position="125"/>
    </location>
</feature>
<evidence type="ECO:0000259" key="13">
    <source>
        <dbReference type="PROSITE" id="PS50262"/>
    </source>
</evidence>
<evidence type="ECO:0000256" key="6">
    <source>
        <dbReference type="ARBA" id="ARBA00023040"/>
    </source>
</evidence>
<evidence type="ECO:0000256" key="11">
    <source>
        <dbReference type="SAM" id="MobiDB-lite"/>
    </source>
</evidence>
<dbReference type="InterPro" id="IPR017452">
    <property type="entry name" value="GPCR_Rhodpsn_7TM"/>
</dbReference>
<evidence type="ECO:0000313" key="15">
    <source>
        <dbReference type="EMBL" id="QOX58960.1"/>
    </source>
</evidence>
<protein>
    <submittedName>
        <fullName evidence="14">Beta-2R adrenergic-like octopamine receptor</fullName>
    </submittedName>
</protein>
<accession>A0A872TLK7</accession>
<keyword evidence="4 10" id="KW-0812">Transmembrane</keyword>
<feature type="region of interest" description="Disordered" evidence="11">
    <location>
        <begin position="548"/>
        <end position="592"/>
    </location>
</feature>
<feature type="compositionally biased region" description="Low complexity" evidence="11">
    <location>
        <begin position="465"/>
        <end position="483"/>
    </location>
</feature>
<evidence type="ECO:0000256" key="5">
    <source>
        <dbReference type="ARBA" id="ARBA00022989"/>
    </source>
</evidence>
<dbReference type="SUPFAM" id="SSF81321">
    <property type="entry name" value="Family A G protein-coupled receptor-like"/>
    <property type="match status" value="1"/>
</dbReference>
<dbReference type="InterPro" id="IPR000276">
    <property type="entry name" value="GPCR_Rhodpsn"/>
</dbReference>
<dbReference type="EMBL" id="MN928575">
    <property type="protein sequence ID" value="QOX58959.1"/>
    <property type="molecule type" value="mRNA"/>
</dbReference>
<evidence type="ECO:0000256" key="12">
    <source>
        <dbReference type="SAM" id="Phobius"/>
    </source>
</evidence>
<dbReference type="GO" id="GO:0043410">
    <property type="term" value="P:positive regulation of MAPK cascade"/>
    <property type="evidence" value="ECO:0007669"/>
    <property type="project" value="TreeGrafter"/>
</dbReference>
<evidence type="ECO:0000256" key="9">
    <source>
        <dbReference type="ARBA" id="ARBA00023224"/>
    </source>
</evidence>
<feature type="region of interest" description="Disordered" evidence="11">
    <location>
        <begin position="104"/>
        <end position="125"/>
    </location>
</feature>
<dbReference type="PROSITE" id="PS00237">
    <property type="entry name" value="G_PROTEIN_RECEP_F1_1"/>
    <property type="match status" value="1"/>
</dbReference>